<evidence type="ECO:0000313" key="2">
    <source>
        <dbReference type="Proteomes" id="UP000785679"/>
    </source>
</evidence>
<comment type="caution">
    <text evidence="1">The sequence shown here is derived from an EMBL/GenBank/DDBJ whole genome shotgun (WGS) entry which is preliminary data.</text>
</comment>
<reference evidence="1" key="1">
    <citation type="submission" date="2019-06" db="EMBL/GenBank/DDBJ databases">
        <authorList>
            <person name="Zheng W."/>
        </authorList>
    </citation>
    <scope>NUCLEOTIDE SEQUENCE</scope>
    <source>
        <strain evidence="1">QDHG01</strain>
    </source>
</reference>
<keyword evidence="2" id="KW-1185">Reference proteome</keyword>
<dbReference type="Proteomes" id="UP000785679">
    <property type="component" value="Unassembled WGS sequence"/>
</dbReference>
<protein>
    <submittedName>
        <fullName evidence="1">Uncharacterized protein</fullName>
    </submittedName>
</protein>
<proteinExistence type="predicted"/>
<evidence type="ECO:0000313" key="1">
    <source>
        <dbReference type="EMBL" id="TNV73466.1"/>
    </source>
</evidence>
<organism evidence="1 2">
    <name type="scientific">Halteria grandinella</name>
    <dbReference type="NCBI Taxonomy" id="5974"/>
    <lineage>
        <taxon>Eukaryota</taxon>
        <taxon>Sar</taxon>
        <taxon>Alveolata</taxon>
        <taxon>Ciliophora</taxon>
        <taxon>Intramacronucleata</taxon>
        <taxon>Spirotrichea</taxon>
        <taxon>Stichotrichia</taxon>
        <taxon>Sporadotrichida</taxon>
        <taxon>Halteriidae</taxon>
        <taxon>Halteria</taxon>
    </lineage>
</organism>
<dbReference type="AlphaFoldDB" id="A0A8J8NF11"/>
<sequence>MKGKGLNEFLTYFPNPSKKLYFNDLEYYELYEGFFKGQAIALRDSPLEHVDYTTKRLKLKFCQSLEPLMIHAVNYLMAKSKNLEDLTISFAHTIFDEDALDRVCKDKIPPLDLEGECFNYNLSRLKKLKLKILGPVNHYGYYYNQANYILEQSQIHQAIEYLCKTSKATLTTLKIPARKRESRLPQQILQAFLTSCLTNLNQEPNLMLKKLQVSMQIASFYNVRLLKDHFNALQDLTIEDGNNTLQVIQINSFKDIIAIQSLKRLTLRFQCSLRNLTYNLELWDVFAEASDNLKYIEMDMPLFEPGIEKMAKNKKAGFTFVNKHIKGPSLTGIVKPICNEEIIAKYPHIRFDFGPKPSEPRHF</sequence>
<accession>A0A8J8NF11</accession>
<gene>
    <name evidence="1" type="ORF">FGO68_gene11231</name>
</gene>
<name>A0A8J8NF11_HALGN</name>
<dbReference type="EMBL" id="RRYP01018824">
    <property type="protein sequence ID" value="TNV73466.1"/>
    <property type="molecule type" value="Genomic_DNA"/>
</dbReference>